<dbReference type="Gene3D" id="3.90.1310.10">
    <property type="entry name" value="Penicillin-binding protein 2a (Domain 2)"/>
    <property type="match status" value="1"/>
</dbReference>
<evidence type="ECO:0000256" key="1">
    <source>
        <dbReference type="SAM" id="Phobius"/>
    </source>
</evidence>
<dbReference type="Proteomes" id="UP000601171">
    <property type="component" value="Unassembled WGS sequence"/>
</dbReference>
<dbReference type="EMBL" id="JACRTG010000020">
    <property type="protein sequence ID" value="MBC8588462.1"/>
    <property type="molecule type" value="Genomic_DNA"/>
</dbReference>
<feature type="domain" description="Penicillin-binding protein transpeptidase" evidence="2">
    <location>
        <begin position="239"/>
        <end position="540"/>
    </location>
</feature>
<dbReference type="InterPro" id="IPR050515">
    <property type="entry name" value="Beta-lactam/transpept"/>
</dbReference>
<keyword evidence="4" id="KW-1185">Reference proteome</keyword>
<evidence type="ECO:0000259" key="2">
    <source>
        <dbReference type="Pfam" id="PF00905"/>
    </source>
</evidence>
<reference evidence="3" key="1">
    <citation type="submission" date="2020-08" db="EMBL/GenBank/DDBJ databases">
        <title>Genome public.</title>
        <authorList>
            <person name="Liu C."/>
            <person name="Sun Q."/>
        </authorList>
    </citation>
    <scope>NUCLEOTIDE SEQUENCE</scope>
    <source>
        <strain evidence="3">BX21</strain>
    </source>
</reference>
<name>A0A926IFG1_9FIRM</name>
<evidence type="ECO:0000313" key="4">
    <source>
        <dbReference type="Proteomes" id="UP000601171"/>
    </source>
</evidence>
<dbReference type="Pfam" id="PF00905">
    <property type="entry name" value="Transpeptidase"/>
    <property type="match status" value="1"/>
</dbReference>
<dbReference type="RefSeq" id="WP_262429918.1">
    <property type="nucleotide sequence ID" value="NZ_JACRTG010000020.1"/>
</dbReference>
<dbReference type="InterPro" id="IPR036138">
    <property type="entry name" value="PBP_dimer_sf"/>
</dbReference>
<dbReference type="PANTHER" id="PTHR30627:SF24">
    <property type="entry name" value="PENICILLIN-BINDING PROTEIN 4B"/>
    <property type="match status" value="1"/>
</dbReference>
<accession>A0A926IFG1</accession>
<feature type="transmembrane region" description="Helical" evidence="1">
    <location>
        <begin position="14"/>
        <end position="34"/>
    </location>
</feature>
<organism evidence="3 4">
    <name type="scientific">Paratissierella segnis</name>
    <dbReference type="NCBI Taxonomy" id="2763679"/>
    <lineage>
        <taxon>Bacteria</taxon>
        <taxon>Bacillati</taxon>
        <taxon>Bacillota</taxon>
        <taxon>Tissierellia</taxon>
        <taxon>Tissierellales</taxon>
        <taxon>Tissierellaceae</taxon>
        <taxon>Paratissierella</taxon>
    </lineage>
</organism>
<dbReference type="GO" id="GO:0071972">
    <property type="term" value="F:peptidoglycan L,D-transpeptidase activity"/>
    <property type="evidence" value="ECO:0007669"/>
    <property type="project" value="TreeGrafter"/>
</dbReference>
<dbReference type="Gene3D" id="3.40.710.10">
    <property type="entry name" value="DD-peptidase/beta-lactamase superfamily"/>
    <property type="match status" value="1"/>
</dbReference>
<sequence>MENFDNKKILKKRLLIFGSLATIFFFILGFRLYFIQIYKNPIYSEEALKQRGKEISLYPKRGIIYDRNLTPFTNIKNTQNIILSNKILKNNKHMLDIVLEHSTLSRYEILNLLNLDDEIIKIPLKDNIRIDNKPEDVFVVDVVERYTDKNILSHVIGYVNKKDNYGESGIEKVFDEFLKNSEKRSFFVEFDKDRSMILGGSEFVNEITDSMDPTGVKLTIDYRIQESVEKILDENNINGAAIVVEVDTGKIMALASRPNYDQENIEYYLDTKDMALYNKAIQVGYPPGSIFKTVVLLTAIEEDLLGKEYHCKGYEDIKNVRIKCTSVHGDISLKEGFEKSCNSVFIQLGKELGGKKIIEMAERLNFGSKINIGLLEEISGNLPKGNDLLGPAIGNISIGQGKIEVTPLQIANLMTIIANRGLQKHLTLIEGITNKDGIIIKEYNREDDKRVLSESSSELAMEYLNSVVENGTGKDLDLYEVGGSGGKTGSAEAIMNKNSTIHGWFAGYFPKDNSKYVITVLVEGGHSGSKSAAPIFEKIAKEINKIYPVY</sequence>
<proteinExistence type="predicted"/>
<dbReference type="InterPro" id="IPR012338">
    <property type="entry name" value="Beta-lactam/transpept-like"/>
</dbReference>
<dbReference type="SUPFAM" id="SSF56519">
    <property type="entry name" value="Penicillin binding protein dimerisation domain"/>
    <property type="match status" value="1"/>
</dbReference>
<dbReference type="AlphaFoldDB" id="A0A926IFG1"/>
<dbReference type="GO" id="GO:0005886">
    <property type="term" value="C:plasma membrane"/>
    <property type="evidence" value="ECO:0007669"/>
    <property type="project" value="TreeGrafter"/>
</dbReference>
<dbReference type="GO" id="GO:0071555">
    <property type="term" value="P:cell wall organization"/>
    <property type="evidence" value="ECO:0007669"/>
    <property type="project" value="TreeGrafter"/>
</dbReference>
<keyword evidence="1" id="KW-0472">Membrane</keyword>
<protein>
    <submittedName>
        <fullName evidence="3">Penicillin-binding protein 2</fullName>
    </submittedName>
</protein>
<keyword evidence="1" id="KW-1133">Transmembrane helix</keyword>
<dbReference type="SUPFAM" id="SSF56601">
    <property type="entry name" value="beta-lactamase/transpeptidase-like"/>
    <property type="match status" value="1"/>
</dbReference>
<dbReference type="InterPro" id="IPR001460">
    <property type="entry name" value="PCN-bd_Tpept"/>
</dbReference>
<comment type="caution">
    <text evidence="3">The sequence shown here is derived from an EMBL/GenBank/DDBJ whole genome shotgun (WGS) entry which is preliminary data.</text>
</comment>
<dbReference type="PANTHER" id="PTHR30627">
    <property type="entry name" value="PEPTIDOGLYCAN D,D-TRANSPEPTIDASE"/>
    <property type="match status" value="1"/>
</dbReference>
<dbReference type="GO" id="GO:0008658">
    <property type="term" value="F:penicillin binding"/>
    <property type="evidence" value="ECO:0007669"/>
    <property type="project" value="InterPro"/>
</dbReference>
<gene>
    <name evidence="3" type="ORF">H8707_09430</name>
</gene>
<keyword evidence="1" id="KW-0812">Transmembrane</keyword>
<evidence type="ECO:0000313" key="3">
    <source>
        <dbReference type="EMBL" id="MBC8588462.1"/>
    </source>
</evidence>